<accession>A0A507R3Z8</accession>
<keyword evidence="2" id="KW-1185">Reference proteome</keyword>
<dbReference type="InterPro" id="IPR027417">
    <property type="entry name" value="P-loop_NTPase"/>
</dbReference>
<organism evidence="1 2">
    <name type="scientific">Monascus purpureus</name>
    <name type="common">Red mold</name>
    <name type="synonym">Monascus anka</name>
    <dbReference type="NCBI Taxonomy" id="5098"/>
    <lineage>
        <taxon>Eukaryota</taxon>
        <taxon>Fungi</taxon>
        <taxon>Dikarya</taxon>
        <taxon>Ascomycota</taxon>
        <taxon>Pezizomycotina</taxon>
        <taxon>Eurotiomycetes</taxon>
        <taxon>Eurotiomycetidae</taxon>
        <taxon>Eurotiales</taxon>
        <taxon>Aspergillaceae</taxon>
        <taxon>Monascus</taxon>
    </lineage>
</organism>
<dbReference type="Proteomes" id="UP000319663">
    <property type="component" value="Unassembled WGS sequence"/>
</dbReference>
<name>A0A507R3Z8_MONPU</name>
<proteinExistence type="predicted"/>
<dbReference type="AlphaFoldDB" id="A0A507R3Z8"/>
<dbReference type="SUPFAM" id="SSF52540">
    <property type="entry name" value="P-loop containing nucleoside triphosphate hydrolases"/>
    <property type="match status" value="1"/>
</dbReference>
<comment type="caution">
    <text evidence="1">The sequence shown here is derived from an EMBL/GenBank/DDBJ whole genome shotgun (WGS) entry which is preliminary data.</text>
</comment>
<dbReference type="EMBL" id="VIFY01000013">
    <property type="protein sequence ID" value="TQB75943.1"/>
    <property type="molecule type" value="Genomic_DNA"/>
</dbReference>
<reference evidence="1 2" key="1">
    <citation type="submission" date="2019-06" db="EMBL/GenBank/DDBJ databases">
        <title>Wine fermentation using esterase from Monascus purpureus.</title>
        <authorList>
            <person name="Geng C."/>
            <person name="Zhang Y."/>
        </authorList>
    </citation>
    <scope>NUCLEOTIDE SEQUENCE [LARGE SCALE GENOMIC DNA]</scope>
    <source>
        <strain evidence="1">HQ1</strain>
    </source>
</reference>
<evidence type="ECO:0000313" key="2">
    <source>
        <dbReference type="Proteomes" id="UP000319663"/>
    </source>
</evidence>
<protein>
    <submittedName>
        <fullName evidence="1">Uncharacterized protein</fullName>
    </submittedName>
</protein>
<dbReference type="STRING" id="5098.A0A507R3Z8"/>
<sequence length="488" mass="54764">MSLHLGYPTLNPPSSSFPPAQIFQPIGIGSHVVSRNKLVDELIARVKSFHIIRVNGTPASGKTTIMNLMVNKLFECDPATPIYVLSGWKMESVCSANGWAAYLEKQTGIHGRCWLTHRGYLFLDEAQQSFWDDELWADLFKAVEPASQVYIVLFMSYGSPTRGFTGFEQEKYVKTPMVFGAEQQISLRPDENVTWPWRPVGLLLDADEANEVVERYAQTIIPNCRPILTQDLKQEFFRSSNGHVGLITSLTHVLNGVPVSLVLGLSLNVLPTNLLILMLSTLDASGIVRSCQPIDWSTTSKALFSDPIKFFRIIENLPFARGLPPPWIIQKHGPASVLKEAIACDGIYGSSFEKKSEEWKQALGNIWANGWLHAEKSDGDIHFVFASQIHRWYCQCLFTEKCPDNELNYDSPLQLALDAIKRFQPRQLSDAPRSLAGNSSPLEDQYQKEFYCCLFPLLDGHVVMSPEFMTKAGTNGGTIDFLVAQKKW</sequence>
<gene>
    <name evidence="1" type="ORF">MPDQ_001145</name>
</gene>
<evidence type="ECO:0000313" key="1">
    <source>
        <dbReference type="EMBL" id="TQB75943.1"/>
    </source>
</evidence>